<dbReference type="Proteomes" id="UP000620124">
    <property type="component" value="Unassembled WGS sequence"/>
</dbReference>
<organism evidence="1 2">
    <name type="scientific">Mycena venus</name>
    <dbReference type="NCBI Taxonomy" id="2733690"/>
    <lineage>
        <taxon>Eukaryota</taxon>
        <taxon>Fungi</taxon>
        <taxon>Dikarya</taxon>
        <taxon>Basidiomycota</taxon>
        <taxon>Agaricomycotina</taxon>
        <taxon>Agaricomycetes</taxon>
        <taxon>Agaricomycetidae</taxon>
        <taxon>Agaricales</taxon>
        <taxon>Marasmiineae</taxon>
        <taxon>Mycenaceae</taxon>
        <taxon>Mycena</taxon>
    </lineage>
</organism>
<dbReference type="AlphaFoldDB" id="A0A8H6Z6F2"/>
<protein>
    <submittedName>
        <fullName evidence="1">Uncharacterized protein</fullName>
    </submittedName>
</protein>
<keyword evidence="2" id="KW-1185">Reference proteome</keyword>
<proteinExistence type="predicted"/>
<evidence type="ECO:0000313" key="1">
    <source>
        <dbReference type="EMBL" id="KAF7371819.1"/>
    </source>
</evidence>
<evidence type="ECO:0000313" key="2">
    <source>
        <dbReference type="Proteomes" id="UP000620124"/>
    </source>
</evidence>
<dbReference type="EMBL" id="JACAZI010000001">
    <property type="protein sequence ID" value="KAF7371819.1"/>
    <property type="molecule type" value="Genomic_DNA"/>
</dbReference>
<accession>A0A8H6Z6F2</accession>
<sequence>MSRSIIPRSTLLQPRLHVDHHRHFLHVLAPPNKPIFRPQKPQYSAPQYPLMQGYTYLPMLNSMNSIPAFPAHPGIHPSYYYPQQANIHPAMQLPAQMPPYFGAHSYFCAPQPTPSSALLPPMAFTGPQMPLVPPTLPVSIEPPSGSINLSATDSPSYQWPDGTVKLECTVSGSS</sequence>
<comment type="caution">
    <text evidence="1">The sequence shown here is derived from an EMBL/GenBank/DDBJ whole genome shotgun (WGS) entry which is preliminary data.</text>
</comment>
<reference evidence="1" key="1">
    <citation type="submission" date="2020-05" db="EMBL/GenBank/DDBJ databases">
        <title>Mycena genomes resolve the evolution of fungal bioluminescence.</title>
        <authorList>
            <person name="Tsai I.J."/>
        </authorList>
    </citation>
    <scope>NUCLEOTIDE SEQUENCE</scope>
    <source>
        <strain evidence="1">CCC161011</strain>
    </source>
</reference>
<name>A0A8H6Z6F2_9AGAR</name>
<dbReference type="OrthoDB" id="3061189at2759"/>
<gene>
    <name evidence="1" type="ORF">MVEN_00038600</name>
</gene>